<dbReference type="GO" id="GO:0016301">
    <property type="term" value="F:kinase activity"/>
    <property type="evidence" value="ECO:0007669"/>
    <property type="project" value="UniProtKB-KW"/>
</dbReference>
<dbReference type="InterPro" id="IPR011009">
    <property type="entry name" value="Kinase-like_dom_sf"/>
</dbReference>
<organism evidence="2 3">
    <name type="scientific">Durusdinium trenchii</name>
    <dbReference type="NCBI Taxonomy" id="1381693"/>
    <lineage>
        <taxon>Eukaryota</taxon>
        <taxon>Sar</taxon>
        <taxon>Alveolata</taxon>
        <taxon>Dinophyceae</taxon>
        <taxon>Suessiales</taxon>
        <taxon>Symbiodiniaceae</taxon>
        <taxon>Durusdinium</taxon>
    </lineage>
</organism>
<gene>
    <name evidence="2" type="ORF">SCF082_LOCUS39748</name>
</gene>
<comment type="caution">
    <text evidence="2">The sequence shown here is derived from an EMBL/GenBank/DDBJ whole genome shotgun (WGS) entry which is preliminary data.</text>
</comment>
<evidence type="ECO:0000313" key="2">
    <source>
        <dbReference type="EMBL" id="CAK9083773.1"/>
    </source>
</evidence>
<dbReference type="SUPFAM" id="SSF56112">
    <property type="entry name" value="Protein kinase-like (PK-like)"/>
    <property type="match status" value="1"/>
</dbReference>
<name>A0ABP0Q6B5_9DINO</name>
<feature type="compositionally biased region" description="Low complexity" evidence="1">
    <location>
        <begin position="84"/>
        <end position="98"/>
    </location>
</feature>
<feature type="region of interest" description="Disordered" evidence="1">
    <location>
        <begin position="1"/>
        <end position="20"/>
    </location>
</feature>
<keyword evidence="2" id="KW-0808">Transferase</keyword>
<evidence type="ECO:0000313" key="3">
    <source>
        <dbReference type="Proteomes" id="UP001642464"/>
    </source>
</evidence>
<evidence type="ECO:0000256" key="1">
    <source>
        <dbReference type="SAM" id="MobiDB-lite"/>
    </source>
</evidence>
<protein>
    <submittedName>
        <fullName evidence="2">Calcium-dependent protein kinase 1</fullName>
    </submittedName>
</protein>
<dbReference type="Gene3D" id="3.30.200.20">
    <property type="entry name" value="Phosphorylase Kinase, domain 1"/>
    <property type="match status" value="1"/>
</dbReference>
<sequence>MRSHPAAHPTGQDITEEGVDENWSRWSEVLHRADSSSSRENRVVSELVHAGLTVMHRSSSAAGQLVTEPITGRLQAPPGMPRLASCEASAPTSAASSSRLPSKEVEPDERPAVLERLKVLLADPGIVAKTLKSCYEAVGGLPQGQVPCDAAVKALVTAHSMLLKGLSSTSISEAKWRSLLKKAGIYSPEEGVTLDQLREVQAQTLGSLRDCFAPKQLLRSMRRVPRSEPRLKDRYECFEFRAKAALGKVFRCRHIESQSLAEVRQIRKDKVCVPMDYIRTSLHRISELNHPNVPRLVDCLEEKSVVQAFVWALRHSCPALDIWDPELFQSPHIHDGQKWKEAMGPSGSVISGYEHMCCAIQQIDCQGKSRVLGAAAADEAVQAAGRHPQAKAKARALWARPPPHLWQIPIDYLLKFIRPSNSAPSINLVRARSWTLQHIAARVAFASAVRADVEAERFALASYHL</sequence>
<dbReference type="Proteomes" id="UP001642464">
    <property type="component" value="Unassembled WGS sequence"/>
</dbReference>
<accession>A0ABP0Q6B5</accession>
<feature type="region of interest" description="Disordered" evidence="1">
    <location>
        <begin position="72"/>
        <end position="108"/>
    </location>
</feature>
<dbReference type="EMBL" id="CAXAMM010039117">
    <property type="protein sequence ID" value="CAK9083773.1"/>
    <property type="molecule type" value="Genomic_DNA"/>
</dbReference>
<keyword evidence="3" id="KW-1185">Reference proteome</keyword>
<keyword evidence="2" id="KW-0418">Kinase</keyword>
<proteinExistence type="predicted"/>
<reference evidence="2 3" key="1">
    <citation type="submission" date="2024-02" db="EMBL/GenBank/DDBJ databases">
        <authorList>
            <person name="Chen Y."/>
            <person name="Shah S."/>
            <person name="Dougan E. K."/>
            <person name="Thang M."/>
            <person name="Chan C."/>
        </authorList>
    </citation>
    <scope>NUCLEOTIDE SEQUENCE [LARGE SCALE GENOMIC DNA]</scope>
</reference>